<keyword evidence="1" id="KW-0653">Protein transport</keyword>
<sequence>MNGLLLRRVYRFDTISMPKSRQPDGIFHNYLVFKRPFCDEFMQFCFERFEVGIWSSAMESVNQSLVLYSPWSINSLLDQKQCTDSGFKTLENKGKPLLLKELNKLWNNQHLSLPWRKGRYSASNTLLIDDTPYKALLNPPNTAIFSDTYEVEGTSDISLGAHGELRLYLEGLATADDVPSYVMEHPFGQPPITCVHPDWDFYLDIIQYLNAGSADRGEHSSKDDRLDY</sequence>
<keyword evidence="1" id="KW-0809">Transit peptide</keyword>
<evidence type="ECO:0000313" key="3">
    <source>
        <dbReference type="EMBL" id="DAD48681.1"/>
    </source>
</evidence>
<dbReference type="SUPFAM" id="SSF56784">
    <property type="entry name" value="HAD-like"/>
    <property type="match status" value="1"/>
</dbReference>
<dbReference type="PANTHER" id="PTHR12210">
    <property type="entry name" value="DULLARD PROTEIN PHOSPHATASE"/>
    <property type="match status" value="1"/>
</dbReference>
<keyword evidence="1" id="KW-0811">Translocation</keyword>
<protein>
    <recommendedName>
        <fullName evidence="1">Mitochondrial import inner membrane translocase subunit TIM50</fullName>
    </recommendedName>
</protein>
<comment type="subunit">
    <text evidence="1">Component of the TIM23 complex.</text>
</comment>
<dbReference type="InterPro" id="IPR036412">
    <property type="entry name" value="HAD-like_sf"/>
</dbReference>
<dbReference type="GO" id="GO:0015031">
    <property type="term" value="P:protein transport"/>
    <property type="evidence" value="ECO:0007669"/>
    <property type="project" value="UniProtKB-KW"/>
</dbReference>
<feature type="domain" description="FCP1 homology" evidence="2">
    <location>
        <begin position="1"/>
        <end position="172"/>
    </location>
</feature>
<dbReference type="PROSITE" id="PS50969">
    <property type="entry name" value="FCP1"/>
    <property type="match status" value="1"/>
</dbReference>
<proteinExistence type="inferred from homology"/>
<keyword evidence="4" id="KW-1185">Reference proteome</keyword>
<dbReference type="InterPro" id="IPR004274">
    <property type="entry name" value="FCP1_dom"/>
</dbReference>
<dbReference type="InterPro" id="IPR050365">
    <property type="entry name" value="TIM50"/>
</dbReference>
<comment type="function">
    <text evidence="1">Essential component of the TIM23 complex, a complex that mediates the translocation of transit peptide-containing proteins across the mitochondrial inner membrane.</text>
</comment>
<comment type="caution">
    <text evidence="3">The sequence shown here is derived from an EMBL/GenBank/DDBJ whole genome shotgun (WGS) entry which is preliminary data.</text>
</comment>
<comment type="similarity">
    <text evidence="1">Belongs to the TIM50 family.</text>
</comment>
<dbReference type="Pfam" id="PF03031">
    <property type="entry name" value="NIF"/>
    <property type="match status" value="1"/>
</dbReference>
<accession>A0A822ZYS4</accession>
<dbReference type="SMART" id="SM00577">
    <property type="entry name" value="CPDc"/>
    <property type="match status" value="1"/>
</dbReference>
<dbReference type="Gene3D" id="3.40.50.1000">
    <property type="entry name" value="HAD superfamily/HAD-like"/>
    <property type="match status" value="1"/>
</dbReference>
<gene>
    <name evidence="3" type="ORF">HUJ06_018618</name>
</gene>
<dbReference type="InterPro" id="IPR023214">
    <property type="entry name" value="HAD_sf"/>
</dbReference>
<reference evidence="3 4" key="1">
    <citation type="journal article" date="2020" name="Mol. Biol. Evol.">
        <title>Distinct Expression and Methylation Patterns for Genes with Different Fates following a Single Whole-Genome Duplication in Flowering Plants.</title>
        <authorList>
            <person name="Shi T."/>
            <person name="Rahmani R.S."/>
            <person name="Gugger P.F."/>
            <person name="Wang M."/>
            <person name="Li H."/>
            <person name="Zhang Y."/>
            <person name="Li Z."/>
            <person name="Wang Q."/>
            <person name="Van de Peer Y."/>
            <person name="Marchal K."/>
            <person name="Chen J."/>
        </authorList>
    </citation>
    <scope>NUCLEOTIDE SEQUENCE [LARGE SCALE GENOMIC DNA]</scope>
    <source>
        <tissue evidence="3">Leaf</tissue>
    </source>
</reference>
<evidence type="ECO:0000259" key="2">
    <source>
        <dbReference type="PROSITE" id="PS50969"/>
    </source>
</evidence>
<keyword evidence="1" id="KW-0496">Mitochondrion</keyword>
<evidence type="ECO:0000313" key="4">
    <source>
        <dbReference type="Proteomes" id="UP000607653"/>
    </source>
</evidence>
<dbReference type="AlphaFoldDB" id="A0A822ZYS4"/>
<dbReference type="GO" id="GO:0005744">
    <property type="term" value="C:TIM23 mitochondrial import inner membrane translocase complex"/>
    <property type="evidence" value="ECO:0007669"/>
    <property type="project" value="UniProtKB-UniRule"/>
</dbReference>
<organism evidence="3 4">
    <name type="scientific">Nelumbo nucifera</name>
    <name type="common">Sacred lotus</name>
    <dbReference type="NCBI Taxonomy" id="4432"/>
    <lineage>
        <taxon>Eukaryota</taxon>
        <taxon>Viridiplantae</taxon>
        <taxon>Streptophyta</taxon>
        <taxon>Embryophyta</taxon>
        <taxon>Tracheophyta</taxon>
        <taxon>Spermatophyta</taxon>
        <taxon>Magnoliopsida</taxon>
        <taxon>Proteales</taxon>
        <taxon>Nelumbonaceae</taxon>
        <taxon>Nelumbo</taxon>
    </lineage>
</organism>
<evidence type="ECO:0000256" key="1">
    <source>
        <dbReference type="RuleBase" id="RU365079"/>
    </source>
</evidence>
<keyword evidence="1" id="KW-0813">Transport</keyword>
<dbReference type="Proteomes" id="UP000607653">
    <property type="component" value="Unassembled WGS sequence"/>
</dbReference>
<comment type="subcellular location">
    <subcellularLocation>
        <location evidence="1">Mitochondrion inner membrane</location>
        <topology evidence="1">Single-pass membrane protein</topology>
    </subcellularLocation>
</comment>
<name>A0A822ZYS4_NELNU</name>
<dbReference type="EMBL" id="DUZY01000008">
    <property type="protein sequence ID" value="DAD48681.1"/>
    <property type="molecule type" value="Genomic_DNA"/>
</dbReference>